<dbReference type="eggNOG" id="ENOG502Z8MY">
    <property type="taxonomic scope" value="Bacteria"/>
</dbReference>
<dbReference type="RefSeq" id="WP_020939990.1">
    <property type="nucleotide sequence ID" value="NC_021985.1"/>
</dbReference>
<evidence type="ECO:0000313" key="2">
    <source>
        <dbReference type="EMBL" id="AGS69516.1"/>
    </source>
</evidence>
<dbReference type="KEGG" id="sci:B446_13490"/>
<reference evidence="3" key="1">
    <citation type="submission" date="2012-10" db="EMBL/GenBank/DDBJ databases">
        <title>The complete genome sequence of Streptomyces collinus Tu 365.</title>
        <authorList>
            <person name="Ruckert C."/>
            <person name="Szczepanowski R."/>
            <person name="Goesmann A."/>
            <person name="Pross E.K."/>
            <person name="Musiol E.M."/>
            <person name="Blin K."/>
            <person name="Wohlleben W."/>
            <person name="Puhler A."/>
            <person name="Weber T."/>
            <person name="Kalinowski J."/>
        </authorList>
    </citation>
    <scope>NUCLEOTIDE SEQUENCE [LARGE SCALE GENOMIC DNA]</scope>
    <source>
        <strain evidence="3">DSM 40733 / Tue 365</strain>
    </source>
</reference>
<dbReference type="InterPro" id="IPR005212">
    <property type="entry name" value="EvaA-like"/>
</dbReference>
<dbReference type="Proteomes" id="UP000015423">
    <property type="component" value="Chromosome"/>
</dbReference>
<feature type="domain" description="dTDP-4-dehydro-6-deoxy-alpha-D-glucopyranose 2,3-dehydratase" evidence="1">
    <location>
        <begin position="276"/>
        <end position="476"/>
    </location>
</feature>
<feature type="domain" description="dTDP-4-dehydro-6-deoxy-alpha-D-glucopyranose 2,3-dehydratase" evidence="1">
    <location>
        <begin position="42"/>
        <end position="243"/>
    </location>
</feature>
<proteinExistence type="predicted"/>
<dbReference type="Gene3D" id="3.90.79.40">
    <property type="entry name" value="EvaA sugar 2,3-dehydratase subunit"/>
    <property type="match status" value="2"/>
</dbReference>
<name>S5UUM1_STRC3</name>
<dbReference type="InterPro" id="IPR038153">
    <property type="entry name" value="EvaA-like_sf"/>
</dbReference>
<reference evidence="2 3" key="2">
    <citation type="journal article" date="2013" name="J. Biotechnol.">
        <title>Complete genome sequence of the kirromycin producer Streptomyces collinus Tu 365 consisting of a linear chromosome and two linear plasmids.</title>
        <authorList>
            <person name="Ruckert C."/>
            <person name="Szczepanowski R."/>
            <person name="Albersmeier A."/>
            <person name="Goesmann A."/>
            <person name="Iftime D."/>
            <person name="Musiol E.M."/>
            <person name="Blin K."/>
            <person name="Wohlleben W."/>
            <person name="Puhler A."/>
            <person name="Kalinowski J."/>
            <person name="Weber T."/>
        </authorList>
    </citation>
    <scope>NUCLEOTIDE SEQUENCE [LARGE SCALE GENOMIC DNA]</scope>
    <source>
        <strain evidence="3">DSM 40733 / Tue 365</strain>
    </source>
</reference>
<dbReference type="GO" id="GO:0016829">
    <property type="term" value="F:lyase activity"/>
    <property type="evidence" value="ECO:0007669"/>
    <property type="project" value="InterPro"/>
</dbReference>
<dbReference type="HOGENOM" id="CLU_045374_0_0_11"/>
<protein>
    <submittedName>
        <fullName evidence="2">NDP-hexose 23-dehydratase</fullName>
    </submittedName>
</protein>
<organism evidence="2 3">
    <name type="scientific">Streptomyces collinus (strain DSM 40733 / Tue 365)</name>
    <dbReference type="NCBI Taxonomy" id="1214242"/>
    <lineage>
        <taxon>Bacteria</taxon>
        <taxon>Bacillati</taxon>
        <taxon>Actinomycetota</taxon>
        <taxon>Actinomycetes</taxon>
        <taxon>Kitasatosporales</taxon>
        <taxon>Streptomycetaceae</taxon>
        <taxon>Streptomyces</taxon>
    </lineage>
</organism>
<accession>S5UUM1</accession>
<evidence type="ECO:0000313" key="3">
    <source>
        <dbReference type="Proteomes" id="UP000015423"/>
    </source>
</evidence>
<keyword evidence="3" id="KW-1185">Reference proteome</keyword>
<dbReference type="PATRIC" id="fig|1214242.5.peg.2762"/>
<sequence>MSSILMELTRPPSVVQPREPASVADRIAASAAATAGRMTTGAFHDWFAGRGKAGRFSVERIPFSKLRGWSFEPDTGNLVHASGRFFSVEGLHVTADDGPHREWYQPIIKQPEVGILGILVKEFDGVLHFLMQAKMEPGNRNLLQLSPTVQATRSNYTKVHKGTDVKYIQYFTGPERGRVLADVLQSEHGSWFFHKSNRNMIVEVDGDVPLDEDFCWLTLGQLNELLHHDNLVNMDSRTVLACLPAYRPEPPAGDGFAHALARSRDPQAGALLTDVDLLSWFTSERSRYDVRAERIPLAEVPGWTRDEARIGKDDGRWFDVVAVEVQAGNREVTSWTQPLIEPSSRGIAAFLTRSFGGVLHVLANAKVEGGFLDTVELAPTVQASPDNFAGIPVRPPFLDLVLSAAPDRIRYDAVHSEEGGRFLYAENRYLVIEADESEAPMLPPAGYQWVTVGQLSELVKHGHYVNVQARTLLACLNAMSPTTDAAGPDSLGTRSHD</sequence>
<dbReference type="EMBL" id="CP006259">
    <property type="protein sequence ID" value="AGS69516.1"/>
    <property type="molecule type" value="Genomic_DNA"/>
</dbReference>
<dbReference type="Pfam" id="PF03559">
    <property type="entry name" value="Hexose_dehydrat"/>
    <property type="match status" value="2"/>
</dbReference>
<dbReference type="STRING" id="1214242.B446_13490"/>
<gene>
    <name evidence="2" type="ORF">B446_13490</name>
</gene>
<dbReference type="AlphaFoldDB" id="S5UUM1"/>
<evidence type="ECO:0000259" key="1">
    <source>
        <dbReference type="Pfam" id="PF03559"/>
    </source>
</evidence>